<dbReference type="PRINTS" id="PR00110">
    <property type="entry name" value="ALPHAAMYLASE"/>
</dbReference>
<dbReference type="GO" id="GO:0043169">
    <property type="term" value="F:cation binding"/>
    <property type="evidence" value="ECO:0007669"/>
    <property type="project" value="InterPro"/>
</dbReference>
<keyword evidence="5" id="KW-0119">Carbohydrate metabolism</keyword>
<gene>
    <name evidence="7" type="ORF">CG419_10065</name>
</gene>
<feature type="domain" description="Glycosyl hydrolase family 13 catalytic" evidence="6">
    <location>
        <begin position="13"/>
        <end position="405"/>
    </location>
</feature>
<dbReference type="InterPro" id="IPR006047">
    <property type="entry name" value="GH13_cat_dom"/>
</dbReference>
<dbReference type="PANTHER" id="PTHR10357:SF178">
    <property type="entry name" value="OLIGO-1,6-GLUCOSIDASE 3-RELATED"/>
    <property type="match status" value="1"/>
</dbReference>
<dbReference type="InterPro" id="IPR017853">
    <property type="entry name" value="GH"/>
</dbReference>
<evidence type="ECO:0000313" key="7">
    <source>
        <dbReference type="EMBL" id="ASN60943.1"/>
    </source>
</evidence>
<dbReference type="Pfam" id="PF00128">
    <property type="entry name" value="Alpha-amylase"/>
    <property type="match status" value="1"/>
</dbReference>
<dbReference type="RefSeq" id="WP_089557300.1">
    <property type="nucleotide sequence ID" value="NZ_CP022474.1"/>
</dbReference>
<dbReference type="FunFam" id="3.90.400.10:FF:000002">
    <property type="entry name" value="Sucrose isomerase"/>
    <property type="match status" value="1"/>
</dbReference>
<dbReference type="InterPro" id="IPR006046">
    <property type="entry name" value="Alpha_amylase"/>
</dbReference>
<reference evidence="7 8" key="1">
    <citation type="submission" date="2017-07" db="EMBL/GenBank/DDBJ databases">
        <title>Lactobacillus curvatus MRS6 whole genome.</title>
        <authorList>
            <person name="Jans C."/>
            <person name="Lagler S."/>
            <person name="Lacroix C."/>
            <person name="Meile L."/>
            <person name="Stevens M.J.A."/>
        </authorList>
    </citation>
    <scope>NUCLEOTIDE SEQUENCE [LARGE SCALE GENOMIC DNA]</scope>
    <source>
        <strain evidence="7 8">MRS6</strain>
    </source>
</reference>
<dbReference type="Pfam" id="PF16657">
    <property type="entry name" value="Malt_amylase_C"/>
    <property type="match status" value="1"/>
</dbReference>
<dbReference type="GO" id="GO:0004556">
    <property type="term" value="F:alpha-amylase activity"/>
    <property type="evidence" value="ECO:0007669"/>
    <property type="project" value="UniProtKB-UniRule"/>
</dbReference>
<evidence type="ECO:0000256" key="5">
    <source>
        <dbReference type="RuleBase" id="RU361134"/>
    </source>
</evidence>
<evidence type="ECO:0000256" key="1">
    <source>
        <dbReference type="ARBA" id="ARBA00008061"/>
    </source>
</evidence>
<dbReference type="Proteomes" id="UP000199749">
    <property type="component" value="Chromosome"/>
</dbReference>
<comment type="catalytic activity">
    <reaction evidence="5">
        <text>Endohydrolysis of (1-&gt;4)-alpha-D-glucosidic linkages in polysaccharides containing three or more (1-&gt;4)-alpha-linked D-glucose units.</text>
        <dbReference type="EC" id="3.2.1.1"/>
    </reaction>
</comment>
<dbReference type="EC" id="3.2.1.1" evidence="5"/>
<dbReference type="SUPFAM" id="SSF51445">
    <property type="entry name" value="(Trans)glycosidases"/>
    <property type="match status" value="1"/>
</dbReference>
<dbReference type="Gene3D" id="3.90.400.10">
    <property type="entry name" value="Oligo-1,6-glucosidase, Domain 2"/>
    <property type="match status" value="1"/>
</dbReference>
<dbReference type="SMART" id="SM00642">
    <property type="entry name" value="Aamy"/>
    <property type="match status" value="1"/>
</dbReference>
<evidence type="ECO:0000256" key="3">
    <source>
        <dbReference type="ARBA" id="ARBA00023295"/>
    </source>
</evidence>
<evidence type="ECO:0000256" key="4">
    <source>
        <dbReference type="RuleBase" id="RU003615"/>
    </source>
</evidence>
<dbReference type="FunFam" id="3.20.20.80:FF:000064">
    <property type="entry name" value="Oligo-1,6-glucosidase"/>
    <property type="match status" value="2"/>
</dbReference>
<protein>
    <recommendedName>
        <fullName evidence="5">Alpha-amylase</fullName>
        <ecNumber evidence="5">3.2.1.1</ecNumber>
    </recommendedName>
</protein>
<dbReference type="EMBL" id="CP022474">
    <property type="protein sequence ID" value="ASN60943.1"/>
    <property type="molecule type" value="Genomic_DNA"/>
</dbReference>
<dbReference type="SUPFAM" id="SSF51011">
    <property type="entry name" value="Glycosyl hydrolase domain"/>
    <property type="match status" value="1"/>
</dbReference>
<sequence>MADKWWQSAVGYQIYPRSFNDSNGDGIGDIQGIIAKLPYLKSLGINFIWINPIYQSPNVDNGYDISDYQQIQPEYGTMADFKQLLEKAHAIGIKVILDLVVNHTSNQHPWFIESQKSKNNPYRDFYLWADATPDKLPNDWQSFFGGSTWTYDQRTKQAYFHVFAKEQPDLNWRNPQLRQAIYTMIRWWLDLGIDGFRLDAISHIQKEPWDFKIRDNPWAPFMNVEGIEHYMAELRDLFNEYQIMSVGEASGVTSKKAISWTEPKQAGYINMIFELEHNVRQDNQLRPRIDPLGLKKVLARWQTDLKHEGWNALYVENHDNPRINSTLGNETTKSAKAIALMYMGLKGTPFIYQGQELGMTNFNFTAINQVDAKELHRQYELLLAQQIAPKQALKTVTLWSRDHSRTPMQWTAGDHAGFTTGQPWLAINRNAETINAEDEMQAPDSSWCFYQRLIRIRQQSSVFISGEFELLLKNDPTVFAYLRKGVQKTVLIIVNLSDQDKTVTLPQRICKQNWQCCLTNGQVQPVKQHFQLAAYDAYLFEIKE</sequence>
<dbReference type="GO" id="GO:0009313">
    <property type="term" value="P:oligosaccharide catabolic process"/>
    <property type="evidence" value="ECO:0007669"/>
    <property type="project" value="TreeGrafter"/>
</dbReference>
<name>A0AAC9UQ09_LATCU</name>
<organism evidence="7 8">
    <name type="scientific">Latilactobacillus curvatus</name>
    <name type="common">Lactobacillus curvatus</name>
    <dbReference type="NCBI Taxonomy" id="28038"/>
    <lineage>
        <taxon>Bacteria</taxon>
        <taxon>Bacillati</taxon>
        <taxon>Bacillota</taxon>
        <taxon>Bacilli</taxon>
        <taxon>Lactobacillales</taxon>
        <taxon>Lactobacillaceae</taxon>
        <taxon>Latilactobacillus</taxon>
    </lineage>
</organism>
<dbReference type="AlphaFoldDB" id="A0AAC9UQ09"/>
<evidence type="ECO:0000259" key="6">
    <source>
        <dbReference type="SMART" id="SM00642"/>
    </source>
</evidence>
<dbReference type="InterPro" id="IPR032091">
    <property type="entry name" value="Malt_amylase-like_C"/>
</dbReference>
<comment type="similarity">
    <text evidence="1 4">Belongs to the glycosyl hydrolase 13 family.</text>
</comment>
<dbReference type="CDD" id="cd11333">
    <property type="entry name" value="AmyAc_SI_OligoGlu_DGase"/>
    <property type="match status" value="1"/>
</dbReference>
<evidence type="ECO:0000313" key="8">
    <source>
        <dbReference type="Proteomes" id="UP000199749"/>
    </source>
</evidence>
<keyword evidence="3 5" id="KW-0326">Glycosidase</keyword>
<proteinExistence type="inferred from homology"/>
<dbReference type="Gene3D" id="3.20.20.80">
    <property type="entry name" value="Glycosidases"/>
    <property type="match status" value="1"/>
</dbReference>
<dbReference type="InterPro" id="IPR013780">
    <property type="entry name" value="Glyco_hydro_b"/>
</dbReference>
<dbReference type="InterPro" id="IPR045857">
    <property type="entry name" value="O16G_dom_2"/>
</dbReference>
<keyword evidence="2 5" id="KW-0378">Hydrolase</keyword>
<evidence type="ECO:0000256" key="2">
    <source>
        <dbReference type="ARBA" id="ARBA00022801"/>
    </source>
</evidence>
<accession>A0AAC9UQ09</accession>
<dbReference type="PANTHER" id="PTHR10357">
    <property type="entry name" value="ALPHA-AMYLASE FAMILY MEMBER"/>
    <property type="match status" value="1"/>
</dbReference>
<dbReference type="Gene3D" id="2.60.40.1180">
    <property type="entry name" value="Golgi alpha-mannosidase II"/>
    <property type="match status" value="1"/>
</dbReference>